<accession>A0AAV4HHT3</accession>
<sequence length="388" mass="45259">MKYAEVNRWWNFRKPEDAFDLIWHDFETAGYRTFYCEDSPRGGGFFWGKRSFIYPQTRYWSRPIELAMFDEPGFFRRNGSCFGSRTVPEYHLEYFMRFLDTFPNKPVAGITFIIKLVHDDSTKAVIIDEYIQHFFKTLEARGHLNKSLVMFFSDHGQRWGKIRQTYNGIVESRNPFLILTFPAWFRKKYPEIVRNLNINTRRLTSHFDTRQMLLDLLYFKGREPTPPYRGRNGLSLFTEIPANRTCKDAGIPSNQCLCGQGVQKFLKTSDLMARTLGDALLKAVKKKSDPVHCEVYKLDKLLQVGVLSVPGASYKEKRRYIVASVRLTVKPGGAMFEGNVHLNLDTKHMSVDSNIERLNMYQGEVECQPTSREQMYCYCKGNIKKTLV</sequence>
<evidence type="ECO:0000313" key="1">
    <source>
        <dbReference type="EMBL" id="GFR97513.1"/>
    </source>
</evidence>
<reference evidence="1 2" key="1">
    <citation type="journal article" date="2021" name="Elife">
        <title>Chloroplast acquisition without the gene transfer in kleptoplastic sea slugs, Plakobranchus ocellatus.</title>
        <authorList>
            <person name="Maeda T."/>
            <person name="Takahashi S."/>
            <person name="Yoshida T."/>
            <person name="Shimamura S."/>
            <person name="Takaki Y."/>
            <person name="Nagai Y."/>
            <person name="Toyoda A."/>
            <person name="Suzuki Y."/>
            <person name="Arimoto A."/>
            <person name="Ishii H."/>
            <person name="Satoh N."/>
            <person name="Nishiyama T."/>
            <person name="Hasebe M."/>
            <person name="Maruyama T."/>
            <person name="Minagawa J."/>
            <person name="Obokata J."/>
            <person name="Shigenobu S."/>
        </authorList>
    </citation>
    <scope>NUCLEOTIDE SEQUENCE [LARGE SCALE GENOMIC DNA]</scope>
</reference>
<comment type="caution">
    <text evidence="1">The sequence shown here is derived from an EMBL/GenBank/DDBJ whole genome shotgun (WGS) entry which is preliminary data.</text>
</comment>
<proteinExistence type="predicted"/>
<dbReference type="SUPFAM" id="SSF53649">
    <property type="entry name" value="Alkaline phosphatase-like"/>
    <property type="match status" value="1"/>
</dbReference>
<gene>
    <name evidence="1" type="ORF">ElyMa_002746900</name>
</gene>
<dbReference type="AlphaFoldDB" id="A0AAV4HHT3"/>
<dbReference type="PANTHER" id="PTHR10974">
    <property type="entry name" value="FI08016P-RELATED"/>
    <property type="match status" value="1"/>
</dbReference>
<evidence type="ECO:0000313" key="2">
    <source>
        <dbReference type="Proteomes" id="UP000762676"/>
    </source>
</evidence>
<keyword evidence="2" id="KW-1185">Reference proteome</keyword>
<dbReference type="PANTHER" id="PTHR10974:SF1">
    <property type="entry name" value="FI08016P-RELATED"/>
    <property type="match status" value="1"/>
</dbReference>
<dbReference type="EMBL" id="BMAT01005639">
    <property type="protein sequence ID" value="GFR97513.1"/>
    <property type="molecule type" value="Genomic_DNA"/>
</dbReference>
<dbReference type="Pfam" id="PF02995">
    <property type="entry name" value="DUF229"/>
    <property type="match status" value="1"/>
</dbReference>
<name>A0AAV4HHT3_9GAST</name>
<dbReference type="GO" id="GO:0005615">
    <property type="term" value="C:extracellular space"/>
    <property type="evidence" value="ECO:0007669"/>
    <property type="project" value="TreeGrafter"/>
</dbReference>
<dbReference type="InterPro" id="IPR004245">
    <property type="entry name" value="DUF229"/>
</dbReference>
<organism evidence="1 2">
    <name type="scientific">Elysia marginata</name>
    <dbReference type="NCBI Taxonomy" id="1093978"/>
    <lineage>
        <taxon>Eukaryota</taxon>
        <taxon>Metazoa</taxon>
        <taxon>Spiralia</taxon>
        <taxon>Lophotrochozoa</taxon>
        <taxon>Mollusca</taxon>
        <taxon>Gastropoda</taxon>
        <taxon>Heterobranchia</taxon>
        <taxon>Euthyneura</taxon>
        <taxon>Panpulmonata</taxon>
        <taxon>Sacoglossa</taxon>
        <taxon>Placobranchoidea</taxon>
        <taxon>Plakobranchidae</taxon>
        <taxon>Elysia</taxon>
    </lineage>
</organism>
<dbReference type="InterPro" id="IPR017850">
    <property type="entry name" value="Alkaline_phosphatase_core_sf"/>
</dbReference>
<dbReference type="CDD" id="cd16021">
    <property type="entry name" value="ALP_like"/>
    <property type="match status" value="1"/>
</dbReference>
<protein>
    <submittedName>
        <fullName evidence="1">Pesticidal crystal protein cry1Ac</fullName>
    </submittedName>
</protein>
<dbReference type="Gene3D" id="3.40.720.10">
    <property type="entry name" value="Alkaline Phosphatase, subunit A"/>
    <property type="match status" value="1"/>
</dbReference>
<dbReference type="Proteomes" id="UP000762676">
    <property type="component" value="Unassembled WGS sequence"/>
</dbReference>